<evidence type="ECO:0000313" key="4">
    <source>
        <dbReference type="Proteomes" id="UP000250557"/>
    </source>
</evidence>
<dbReference type="Proteomes" id="UP000663940">
    <property type="component" value="Chromosome"/>
</dbReference>
<keyword evidence="1" id="KW-1133">Transmembrane helix</keyword>
<accession>A0AAE6JKE5</accession>
<reference evidence="2 4" key="1">
    <citation type="submission" date="2019-08" db="EMBL/GenBank/DDBJ databases">
        <title>Comparative genome analysis confer to the adaptation heavy metal polluted environment.</title>
        <authorList>
            <person name="Li Y."/>
        </authorList>
    </citation>
    <scope>NUCLEOTIDE SEQUENCE [LARGE SCALE GENOMIC DNA]</scope>
    <source>
        <strain evidence="2 4">P2</strain>
    </source>
</reference>
<evidence type="ECO:0000313" key="3">
    <source>
        <dbReference type="EMBL" id="QTE50253.1"/>
    </source>
</evidence>
<feature type="transmembrane region" description="Helical" evidence="1">
    <location>
        <begin position="6"/>
        <end position="24"/>
    </location>
</feature>
<dbReference type="EMBL" id="CP071880">
    <property type="protein sequence ID" value="QTE50253.1"/>
    <property type="molecule type" value="Genomic_DNA"/>
</dbReference>
<keyword evidence="5" id="KW-1185">Reference proteome</keyword>
<evidence type="ECO:0000313" key="2">
    <source>
        <dbReference type="EMBL" id="QEM07195.1"/>
    </source>
</evidence>
<evidence type="ECO:0000313" key="5">
    <source>
        <dbReference type="Proteomes" id="UP000663940"/>
    </source>
</evidence>
<name>A0AAE6JKE5_9SPHI</name>
<evidence type="ECO:0000256" key="1">
    <source>
        <dbReference type="SAM" id="Phobius"/>
    </source>
</evidence>
<keyword evidence="1" id="KW-0812">Transmembrane</keyword>
<proteinExistence type="predicted"/>
<dbReference type="RefSeq" id="WP_149354189.1">
    <property type="nucleotide sequence ID" value="NZ_CP043451.1"/>
</dbReference>
<feature type="transmembrane region" description="Helical" evidence="1">
    <location>
        <begin position="79"/>
        <end position="97"/>
    </location>
</feature>
<dbReference type="AlphaFoldDB" id="A0AAE6JKE5"/>
<keyword evidence="1" id="KW-0472">Membrane</keyword>
<dbReference type="Proteomes" id="UP000250557">
    <property type="component" value="Chromosome"/>
</dbReference>
<protein>
    <submittedName>
        <fullName evidence="2">Uncharacterized protein</fullName>
    </submittedName>
</protein>
<gene>
    <name evidence="2" type="ORF">DIU31_028225</name>
    <name evidence="3" type="ORF">J3L21_32785</name>
</gene>
<sequence>MMTINDIIVLLTLIIALIAIINEKNRAHLLLKFTKLDRWLFCLALVLINYFVFYPDFEQKDWVIHSLYFNGFGLHQPRHWAYIITLISLIYLFYKIYGSFYAKFQIEKVNAFYNKQIENLELSFLIDLIERYHKNDIIRWVSKKQVKEDNPEPDIEIDEPETWQVKVANWWTGFIAGLFPLSWNNRSTYARSVLYAIINTPGFVCHAANLRPYFFPDIYRHFTAAQDDQYPKELINSFFNELLRDKNYWLKKELKASESFDTGQPVRFHEENKILSGLLEDLTVSAKSKIWQSFGDTAVHELQEEIQKGLDSPLYQEYFSDNQLWEFKTQFFFQFYKILIIEAINKLHDGEHFWLFYYDRIIEKIIKAWEKNPPVEDIRKTVGHKFIENIFDTLQQWLEFANEREHTGLYYDIIRCIGRVLQVVNDSNEYPEKDKIRMLDLLFITYCNLKDNGQTDTLRTKLEEIIKKPNNLVEAGFPYYGIVATAWDQFDKVPHRVQNFTDYAYFGRFKRNVIQPLGLPTNTH</sequence>
<organism evidence="2 4">
    <name type="scientific">Mucilaginibacter rubeus</name>
    <dbReference type="NCBI Taxonomy" id="2027860"/>
    <lineage>
        <taxon>Bacteria</taxon>
        <taxon>Pseudomonadati</taxon>
        <taxon>Bacteroidota</taxon>
        <taxon>Sphingobacteriia</taxon>
        <taxon>Sphingobacteriales</taxon>
        <taxon>Sphingobacteriaceae</taxon>
        <taxon>Mucilaginibacter</taxon>
    </lineage>
</organism>
<dbReference type="EMBL" id="CP043451">
    <property type="protein sequence ID" value="QEM07195.1"/>
    <property type="molecule type" value="Genomic_DNA"/>
</dbReference>
<feature type="transmembrane region" description="Helical" evidence="1">
    <location>
        <begin position="36"/>
        <end position="53"/>
    </location>
</feature>
<reference evidence="3 5" key="2">
    <citation type="submission" date="2021-03" db="EMBL/GenBank/DDBJ databases">
        <title>Mucilaginibacter strains isolated from gold and copper mining confer multi heavy-metal resistance.</title>
        <authorList>
            <person name="Li Y."/>
        </authorList>
    </citation>
    <scope>NUCLEOTIDE SEQUENCE [LARGE SCALE GENOMIC DNA]</scope>
    <source>
        <strain evidence="3 5">P2-4</strain>
    </source>
</reference>